<dbReference type="CDD" id="cd01127">
    <property type="entry name" value="TrwB_TraG_TraD_VirD4"/>
    <property type="match status" value="1"/>
</dbReference>
<evidence type="ECO:0000313" key="3">
    <source>
        <dbReference type="Proteomes" id="UP000524246"/>
    </source>
</evidence>
<dbReference type="InterPro" id="IPR051162">
    <property type="entry name" value="T4SS_component"/>
</dbReference>
<reference evidence="2 3" key="1">
    <citation type="journal article" date="2020" name="Biotechnol. Biofuels">
        <title>New insights from the biogas microbiome by comprehensive genome-resolved metagenomics of nearly 1600 species originating from multiple anaerobic digesters.</title>
        <authorList>
            <person name="Campanaro S."/>
            <person name="Treu L."/>
            <person name="Rodriguez-R L.M."/>
            <person name="Kovalovszki A."/>
            <person name="Ziels R.M."/>
            <person name="Maus I."/>
            <person name="Zhu X."/>
            <person name="Kougias P.G."/>
            <person name="Basile A."/>
            <person name="Luo G."/>
            <person name="Schluter A."/>
            <person name="Konstantinidis K.T."/>
            <person name="Angelidaki I."/>
        </authorList>
    </citation>
    <scope>NUCLEOTIDE SEQUENCE [LARGE SCALE GENOMIC DNA]</scope>
    <source>
        <strain evidence="2">AS27yjCOA_65</strain>
    </source>
</reference>
<dbReference type="InterPro" id="IPR027417">
    <property type="entry name" value="P-loop_NTPase"/>
</dbReference>
<dbReference type="Proteomes" id="UP000524246">
    <property type="component" value="Unassembled WGS sequence"/>
</dbReference>
<proteinExistence type="predicted"/>
<dbReference type="PANTHER" id="PTHR30121">
    <property type="entry name" value="UNCHARACTERIZED PROTEIN YJGR-RELATED"/>
    <property type="match status" value="1"/>
</dbReference>
<dbReference type="EMBL" id="JAAZON010000410">
    <property type="protein sequence ID" value="NMC63325.1"/>
    <property type="molecule type" value="Genomic_DNA"/>
</dbReference>
<dbReference type="InterPro" id="IPR043964">
    <property type="entry name" value="P-loop_TraG"/>
</dbReference>
<dbReference type="SUPFAM" id="SSF52540">
    <property type="entry name" value="P-loop containing nucleoside triphosphate hydrolases"/>
    <property type="match status" value="1"/>
</dbReference>
<name>A0A7X9IK46_9DELT</name>
<dbReference type="Pfam" id="PF11130">
    <property type="entry name" value="TraC_F_IV"/>
    <property type="match status" value="1"/>
</dbReference>
<evidence type="ECO:0000313" key="2">
    <source>
        <dbReference type="EMBL" id="NMC63325.1"/>
    </source>
</evidence>
<dbReference type="Pfam" id="PF19044">
    <property type="entry name" value="P-loop_TraG"/>
    <property type="match status" value="1"/>
</dbReference>
<dbReference type="InterPro" id="IPR025955">
    <property type="entry name" value="TraC/Conjuga_ATPase"/>
</dbReference>
<gene>
    <name evidence="2" type="ORF">GYA55_09180</name>
</gene>
<protein>
    <submittedName>
        <fullName evidence="2">TraC family protein</fullName>
    </submittedName>
</protein>
<accession>A0A7X9IK46</accession>
<comment type="caution">
    <text evidence="2">The sequence shown here is derived from an EMBL/GenBank/DDBJ whole genome shotgun (WGS) entry which is preliminary data.</text>
</comment>
<dbReference type="Gene3D" id="3.40.50.300">
    <property type="entry name" value="P-loop containing nucleotide triphosphate hydrolases"/>
    <property type="match status" value="1"/>
</dbReference>
<dbReference type="AlphaFoldDB" id="A0A7X9IK46"/>
<dbReference type="PANTHER" id="PTHR30121:SF6">
    <property type="entry name" value="SLR6007 PROTEIN"/>
    <property type="match status" value="1"/>
</dbReference>
<dbReference type="Gene3D" id="1.10.8.730">
    <property type="match status" value="1"/>
</dbReference>
<feature type="domain" description="TraG P-loop" evidence="1">
    <location>
        <begin position="646"/>
        <end position="809"/>
    </location>
</feature>
<sequence>MSINRITRDRLFQDEALFNELLPFARYDKEHNVFVHSDASLWSIYELQPLWLTKVSDAEAFHVCEQLQEMLDSLEPEFSVQFSWITNFDVDSLLKDSLNSYPTSGPAGWMARRWIRMMRNDSHSANLFRRPRNMRLIVAFRYDPPWKPSGILQELFRSIRILLKGELEVSAEERRAEYLQYVNNFRGVVEGKASKLADLGLSPRHLDGQGLINLLYPILNRRSVKAGKFKRGRSSSIPVPIYDETDYLTNQISETPIEHPKNGFIKKDGRVFRTVSMAKPPKVCLPLMIAPLQSTPYENILTVTYSKDSQEKQIKKLDALDTSLGFREITGRGRSNQKIQHQISAIRTAREDLYNNKSQIVRVGVHQTFICQNEDEAQRAASEALATLPQLHGARGMVHEISDLGALINSLPGCYDPSTDGPGWTNFMRSSRGTRLFPLYGNWKGSSGSLMVLPSLWNRELVGFDLYDSNVAPNVLISGVSGAGKSYLLCYLLIMLNRGHYSRLASGRIAERPPITFVFDKGMAGQPCGFEKVAKLFGGRIYEATPAKAPAMNFLARLGETPADARNEDYKDLLDMCVDIICDMASEGNRVVDRLERGSVIESLVEAHRLYRNGPMKREFVLSDVVSVMRAPRRVDETEDSSLRRQKISLLIADYYGDGTYARFFDRPGSLKLKERFIVFDLKALSRNPDLQRVFLKVAMLWADTVMNDPNEIDNRKVLVFDEAHDLIGKTSAATIETAFRLYRKRKGIVIAASQSGEDFYVGQGGQAIVQNSAHKIFIRQDPSKFHLTSQAFNLSEQQSDVILRLKTVKGVESQFYLLSDIGEAALVLPLEPAFYWASTNNGDDNQLFNDLLAQSGGNFWLALERAVQVAPNGASSLVKESANVVSQTLGGDTVSN</sequence>
<organism evidence="2 3">
    <name type="scientific">SAR324 cluster bacterium</name>
    <dbReference type="NCBI Taxonomy" id="2024889"/>
    <lineage>
        <taxon>Bacteria</taxon>
        <taxon>Deltaproteobacteria</taxon>
        <taxon>SAR324 cluster</taxon>
    </lineage>
</organism>
<evidence type="ECO:0000259" key="1">
    <source>
        <dbReference type="Pfam" id="PF19044"/>
    </source>
</evidence>